<feature type="region of interest" description="Disordered" evidence="14">
    <location>
        <begin position="1"/>
        <end position="20"/>
    </location>
</feature>
<dbReference type="InterPro" id="IPR012337">
    <property type="entry name" value="RNaseH-like_sf"/>
</dbReference>
<dbReference type="PROSITE" id="PS50600">
    <property type="entry name" value="ULP_PROTEASE"/>
    <property type="match status" value="1"/>
</dbReference>
<dbReference type="SMART" id="SM00720">
    <property type="entry name" value="calpain_III"/>
    <property type="match status" value="1"/>
</dbReference>
<accession>A0A498MZB5</accession>
<evidence type="ECO:0000256" key="13">
    <source>
        <dbReference type="PROSITE-ProRule" id="PRU00239"/>
    </source>
</evidence>
<feature type="active site" evidence="12 13">
    <location>
        <position position="256"/>
    </location>
</feature>
<evidence type="ECO:0000256" key="12">
    <source>
        <dbReference type="PIRSR" id="PIRSR622684-1"/>
    </source>
</evidence>
<dbReference type="SUPFAM" id="SSF54001">
    <property type="entry name" value="Cysteine proteinases"/>
    <property type="match status" value="2"/>
</dbReference>
<dbReference type="EMBL" id="QBIY01012561">
    <property type="protein sequence ID" value="RXN23596.1"/>
    <property type="molecule type" value="Genomic_DNA"/>
</dbReference>
<feature type="domain" description="Integrase catalytic" evidence="17">
    <location>
        <begin position="683"/>
        <end position="800"/>
    </location>
</feature>
<dbReference type="InterPro" id="IPR006703">
    <property type="entry name" value="G_AIG1"/>
</dbReference>
<dbReference type="Pfam" id="PF00665">
    <property type="entry name" value="rve"/>
    <property type="match status" value="1"/>
</dbReference>
<dbReference type="InterPro" id="IPR036213">
    <property type="entry name" value="Calpain_III_sf"/>
</dbReference>
<dbReference type="GO" id="GO:0046872">
    <property type="term" value="F:metal ion binding"/>
    <property type="evidence" value="ECO:0007669"/>
    <property type="project" value="UniProtKB-KW"/>
</dbReference>
<dbReference type="InterPro" id="IPR038765">
    <property type="entry name" value="Papain-like_cys_pep_sf"/>
</dbReference>
<dbReference type="Proteomes" id="UP000290572">
    <property type="component" value="Unassembled WGS sequence"/>
</dbReference>
<comment type="similarity">
    <text evidence="2">Belongs to the peptidase C2 family.</text>
</comment>
<evidence type="ECO:0000256" key="9">
    <source>
        <dbReference type="ARBA" id="ARBA00022807"/>
    </source>
</evidence>
<organism evidence="19 20">
    <name type="scientific">Labeo rohita</name>
    <name type="common">Indian major carp</name>
    <name type="synonym">Cyprinus rohita</name>
    <dbReference type="NCBI Taxonomy" id="84645"/>
    <lineage>
        <taxon>Eukaryota</taxon>
        <taxon>Metazoa</taxon>
        <taxon>Chordata</taxon>
        <taxon>Craniata</taxon>
        <taxon>Vertebrata</taxon>
        <taxon>Euteleostomi</taxon>
        <taxon>Actinopterygii</taxon>
        <taxon>Neopterygii</taxon>
        <taxon>Teleostei</taxon>
        <taxon>Ostariophysi</taxon>
        <taxon>Cypriniformes</taxon>
        <taxon>Cyprinidae</taxon>
        <taxon>Labeoninae</taxon>
        <taxon>Labeonini</taxon>
        <taxon>Labeo</taxon>
    </lineage>
</organism>
<dbReference type="AlphaFoldDB" id="A0A498MZB5"/>
<dbReference type="InterPro" id="IPR022683">
    <property type="entry name" value="Calpain_III"/>
</dbReference>
<reference evidence="19 20" key="1">
    <citation type="submission" date="2018-03" db="EMBL/GenBank/DDBJ databases">
        <title>Draft genome sequence of Rohu Carp (Labeo rohita).</title>
        <authorList>
            <person name="Das P."/>
            <person name="Kushwaha B."/>
            <person name="Joshi C.G."/>
            <person name="Kumar D."/>
            <person name="Nagpure N.S."/>
            <person name="Sahoo L."/>
            <person name="Das S.P."/>
            <person name="Bit A."/>
            <person name="Patnaik S."/>
            <person name="Meher P.K."/>
            <person name="Jayasankar P."/>
            <person name="Koringa P.G."/>
            <person name="Patel N.V."/>
            <person name="Hinsu A.T."/>
            <person name="Kumar R."/>
            <person name="Pandey M."/>
            <person name="Agarwal S."/>
            <person name="Srivastava S."/>
            <person name="Singh M."/>
            <person name="Iquebal M.A."/>
            <person name="Jaiswal S."/>
            <person name="Angadi U.B."/>
            <person name="Kumar N."/>
            <person name="Raza M."/>
            <person name="Shah T.M."/>
            <person name="Rai A."/>
            <person name="Jena J.K."/>
        </authorList>
    </citation>
    <scope>NUCLEOTIDE SEQUENCE [LARGE SCALE GENOMIC DNA]</scope>
    <source>
        <strain evidence="19">DASCIFA01</strain>
        <tissue evidence="19">Testis</tissue>
    </source>
</reference>
<keyword evidence="4 13" id="KW-0645">Protease</keyword>
<dbReference type="STRING" id="84645.A0A498MZB5"/>
<dbReference type="Gene3D" id="1.10.238.10">
    <property type="entry name" value="EF-hand"/>
    <property type="match status" value="1"/>
</dbReference>
<dbReference type="GO" id="GO:0004198">
    <property type="term" value="F:calcium-dependent cysteine-type endopeptidase activity"/>
    <property type="evidence" value="ECO:0007669"/>
    <property type="project" value="InterPro"/>
</dbReference>
<dbReference type="SMART" id="SM00230">
    <property type="entry name" value="CysPc"/>
    <property type="match status" value="1"/>
</dbReference>
<dbReference type="Gene3D" id="3.90.70.10">
    <property type="entry name" value="Cysteine proteinases"/>
    <property type="match status" value="1"/>
</dbReference>
<evidence type="ECO:0000256" key="7">
    <source>
        <dbReference type="ARBA" id="ARBA00022741"/>
    </source>
</evidence>
<dbReference type="PROSITE" id="PS51720">
    <property type="entry name" value="G_AIG1"/>
    <property type="match status" value="1"/>
</dbReference>
<dbReference type="Gene3D" id="3.40.395.10">
    <property type="entry name" value="Adenoviral Proteinase, Chain A"/>
    <property type="match status" value="1"/>
</dbReference>
<evidence type="ECO:0000313" key="20">
    <source>
        <dbReference type="Proteomes" id="UP000290572"/>
    </source>
</evidence>
<keyword evidence="9 13" id="KW-0788">Thiol protease</keyword>
<dbReference type="GO" id="GO:0003676">
    <property type="term" value="F:nucleic acid binding"/>
    <property type="evidence" value="ECO:0007669"/>
    <property type="project" value="InterPro"/>
</dbReference>
<dbReference type="InterPro" id="IPR027417">
    <property type="entry name" value="P-loop_NTPase"/>
</dbReference>
<evidence type="ECO:0000256" key="14">
    <source>
        <dbReference type="SAM" id="MobiDB-lite"/>
    </source>
</evidence>
<feature type="active site" evidence="12 13">
    <location>
        <position position="280"/>
    </location>
</feature>
<dbReference type="Gene3D" id="3.30.420.10">
    <property type="entry name" value="Ribonuclease H-like superfamily/Ribonuclease H"/>
    <property type="match status" value="1"/>
</dbReference>
<dbReference type="Pfam" id="PF02902">
    <property type="entry name" value="Peptidase_C48"/>
    <property type="match status" value="1"/>
</dbReference>
<comment type="similarity">
    <text evidence="3">Belongs to the TRAFAC class TrmE-Era-EngA-EngB-Septin-like GTPase superfamily. AIG1/Toc34/Toc159-like paraseptin GTPase family. IAN subfamily.</text>
</comment>
<dbReference type="InterPro" id="IPR001300">
    <property type="entry name" value="Peptidase_C2_calpain_cat"/>
</dbReference>
<evidence type="ECO:0000313" key="19">
    <source>
        <dbReference type="EMBL" id="RXN23596.1"/>
    </source>
</evidence>
<feature type="domain" description="Ubiquitin-like protease family profile" evidence="16">
    <location>
        <begin position="867"/>
        <end position="1016"/>
    </location>
</feature>
<proteinExistence type="inferred from homology"/>
<sequence>MSNIAKVLSRRQERGEGVGTNKKAIPFKKQDYQSLKQECLAKRTLFCDPTFPAESSSLGYNELGPQSPNARGVQWKRPKVLPCVFALLCFAFRWSLGDCWLLAAIASLTLENEILERVVPPGQSFKENYAGIFHFQFWQYGEWVDVVIDDRLPTRDGRLLFVHSAERSEYWSALFEKAYAKLNGSYEALAGGLSNEGFEDFTGGIAEMYVLNKAPPHLFKLMQKALRRRSLMGCSINITSSHESEAKTSLKLVKGHAYSITGAEEVHSSGRLVQLVRIRNPWGQVEWIGPWSDNSKEWNSVQPAEKAKLFHSAEDGEFWMAYSDFMQHFSLLEICNLTPDTLSSENVSRWNYSQFEGDWRVGSTAGGCRNNPATFCSNPQFVIKLEEEDDDPHDGENGCTILVGLMQKDFRKDRQFGRDPNIIGFTIYKFKGRNNIHLGPDVLLRQRSTAGTKAFTSLREVSERFKLPPGEYVIIPSTFEAHRKGSFILRVFTEKEATASLMDTEIRADVNKKPHISKSDEDPGFKQLFNQFAGNDSEVSVFELKQVLDSVISKRFQLNNDVLQVVISRYANQQYVIDFDSFVGCLIRLEMLFSEDEVLYHIRRGGEGALARVLDSTEEAKRVFHEFHSSPIGAHCGVQKTTDAISKRFYWPAMTIDIKTWVMHCAACQKKQAEIKNKAEYTPIETKNAEEVTACIVKLFYKFGAPKRLLTDQGTEFVNKINMGVCQVLGIKRSLCAPYHPQTNGLVEKLNGTIQRCLSKLVGKRPDTWADYLEATMFGLRTKKQITTKFSPYFLMFGREARYPCEVPDNYEHIPISLTVPFSVPIPHVGNHPATRYSVLFNHTPAVLQDIWAGKIGVKLCSKVGPYKLFTWDLERLKPGEKLESEVINAYLTCLVRNFSGRAFVLDSFQATNIWKRKANSMKRVNPKTYDVLVGSVNENDHWTLLMIYPKERRILYLNSFGESRAKLLHSKKVVSDFMASRVTPTAEWQCQALPHSIQKDGTSCGVFVCKMTCLTYACHVGTNILKLRTTLTLGLNVRVAMADITQLKVKGKEKQGRRSPDGERPNMRIVLLGKSVSDSSRVGNVILGRAAFDSEDPPDAVERVRGRLKNRKVVIINSPQLLQPHLSLHQITQTVRECVNLSDPGPHVFILVLQYNDFTEDEKYRVKIILKEFSEEAIKRAIVITTDKETHVVSNMIMQEFHKEQQRMKNAADRWVQREQRRKILMQRMMDNT</sequence>
<feature type="domain" description="AIG1-type G" evidence="18">
    <location>
        <begin position="1065"/>
        <end position="1234"/>
    </location>
</feature>
<keyword evidence="5" id="KW-0479">Metal-binding</keyword>
<keyword evidence="10" id="KW-0106">Calcium</keyword>
<feature type="active site" evidence="12 13">
    <location>
        <position position="99"/>
    </location>
</feature>
<keyword evidence="6" id="KW-0677">Repeat</keyword>
<keyword evidence="7" id="KW-0547">Nucleotide-binding</keyword>
<evidence type="ECO:0000256" key="2">
    <source>
        <dbReference type="ARBA" id="ARBA00007623"/>
    </source>
</evidence>
<gene>
    <name evidence="19" type="ORF">ROHU_036674</name>
</gene>
<dbReference type="PROSITE" id="PS50203">
    <property type="entry name" value="CALPAIN_CAT"/>
    <property type="match status" value="1"/>
</dbReference>
<dbReference type="CDD" id="cd00044">
    <property type="entry name" value="CysPc"/>
    <property type="match status" value="1"/>
</dbReference>
<dbReference type="FunFam" id="3.90.70.10:FF:000001">
    <property type="entry name" value="Calpain-1 catalytic subunit"/>
    <property type="match status" value="1"/>
</dbReference>
<dbReference type="GO" id="GO:0005737">
    <property type="term" value="C:cytoplasm"/>
    <property type="evidence" value="ECO:0007669"/>
    <property type="project" value="TreeGrafter"/>
</dbReference>
<evidence type="ECO:0000259" key="15">
    <source>
        <dbReference type="PROSITE" id="PS50203"/>
    </source>
</evidence>
<dbReference type="PANTHER" id="PTHR10183:SF409">
    <property type="entry name" value="CALPAIN-8"/>
    <property type="match status" value="1"/>
</dbReference>
<dbReference type="InterPro" id="IPR036397">
    <property type="entry name" value="RNaseH_sf"/>
</dbReference>
<dbReference type="Gene3D" id="2.60.120.380">
    <property type="match status" value="1"/>
</dbReference>
<evidence type="ECO:0000256" key="5">
    <source>
        <dbReference type="ARBA" id="ARBA00022723"/>
    </source>
</evidence>
<name>A0A498MZB5_LABRO</name>
<evidence type="ECO:0000256" key="1">
    <source>
        <dbReference type="ARBA" id="ARBA00005234"/>
    </source>
</evidence>
<dbReference type="InterPro" id="IPR001584">
    <property type="entry name" value="Integrase_cat-core"/>
</dbReference>
<dbReference type="InterPro" id="IPR011992">
    <property type="entry name" value="EF-hand-dom_pair"/>
</dbReference>
<dbReference type="Gene3D" id="3.40.50.300">
    <property type="entry name" value="P-loop containing nucleotide triphosphate hydrolases"/>
    <property type="match status" value="1"/>
</dbReference>
<dbReference type="Pfam" id="PF00648">
    <property type="entry name" value="Peptidase_C2"/>
    <property type="match status" value="1"/>
</dbReference>
<dbReference type="PROSITE" id="PS50994">
    <property type="entry name" value="INTEGRASE"/>
    <property type="match status" value="1"/>
</dbReference>
<dbReference type="Pfam" id="PF04548">
    <property type="entry name" value="AIG1"/>
    <property type="match status" value="1"/>
</dbReference>
<evidence type="ECO:0000259" key="16">
    <source>
        <dbReference type="PROSITE" id="PS50600"/>
    </source>
</evidence>
<evidence type="ECO:0000256" key="4">
    <source>
        <dbReference type="ARBA" id="ARBA00022670"/>
    </source>
</evidence>
<keyword evidence="8 13" id="KW-0378">Hydrolase</keyword>
<feature type="domain" description="Calpain catalytic" evidence="15">
    <location>
        <begin position="45"/>
        <end position="338"/>
    </location>
</feature>
<dbReference type="Pfam" id="PF01067">
    <property type="entry name" value="Calpain_III"/>
    <property type="match status" value="1"/>
</dbReference>
<evidence type="ECO:0000259" key="18">
    <source>
        <dbReference type="PROSITE" id="PS51720"/>
    </source>
</evidence>
<dbReference type="FunFam" id="2.60.120.380:FF:000001">
    <property type="entry name" value="Calpain-1 catalytic subunit"/>
    <property type="match status" value="1"/>
</dbReference>
<evidence type="ECO:0000256" key="11">
    <source>
        <dbReference type="ARBA" id="ARBA00039658"/>
    </source>
</evidence>
<dbReference type="GO" id="GO:0005525">
    <property type="term" value="F:GTP binding"/>
    <property type="evidence" value="ECO:0007669"/>
    <property type="project" value="InterPro"/>
</dbReference>
<dbReference type="Pfam" id="PF17921">
    <property type="entry name" value="Integrase_H2C2"/>
    <property type="match status" value="1"/>
</dbReference>
<dbReference type="InterPro" id="IPR041588">
    <property type="entry name" value="Integrase_H2C2"/>
</dbReference>
<dbReference type="FunFam" id="1.10.340.70:FF:000001">
    <property type="entry name" value="Retrovirus-related Pol polyprotein from transposon gypsy-like Protein"/>
    <property type="match status" value="1"/>
</dbReference>
<dbReference type="SUPFAM" id="SSF49758">
    <property type="entry name" value="Calpain large subunit, middle domain (domain III)"/>
    <property type="match status" value="1"/>
</dbReference>
<dbReference type="GO" id="GO:0015074">
    <property type="term" value="P:DNA integration"/>
    <property type="evidence" value="ECO:0007669"/>
    <property type="project" value="InterPro"/>
</dbReference>
<protein>
    <recommendedName>
        <fullName evidence="11">Gypsy retrotransposon integrase-like protein 1</fullName>
    </recommendedName>
</protein>
<dbReference type="InterPro" id="IPR003653">
    <property type="entry name" value="Peptidase_C48_C"/>
</dbReference>
<dbReference type="SUPFAM" id="SSF53098">
    <property type="entry name" value="Ribonuclease H-like"/>
    <property type="match status" value="1"/>
</dbReference>
<dbReference type="PRINTS" id="PR00704">
    <property type="entry name" value="CALPAIN"/>
</dbReference>
<keyword evidence="20" id="KW-1185">Reference proteome</keyword>
<evidence type="ECO:0000256" key="8">
    <source>
        <dbReference type="ARBA" id="ARBA00022801"/>
    </source>
</evidence>
<evidence type="ECO:0000256" key="6">
    <source>
        <dbReference type="ARBA" id="ARBA00022737"/>
    </source>
</evidence>
<evidence type="ECO:0000256" key="10">
    <source>
        <dbReference type="ARBA" id="ARBA00022837"/>
    </source>
</evidence>
<evidence type="ECO:0000256" key="3">
    <source>
        <dbReference type="ARBA" id="ARBA00008535"/>
    </source>
</evidence>
<dbReference type="SUPFAM" id="SSF47473">
    <property type="entry name" value="EF-hand"/>
    <property type="match status" value="1"/>
</dbReference>
<dbReference type="InterPro" id="IPR022684">
    <property type="entry name" value="Calpain_cysteine_protease"/>
</dbReference>
<dbReference type="CDD" id="cd00214">
    <property type="entry name" value="Calpain_III"/>
    <property type="match status" value="1"/>
</dbReference>
<dbReference type="InterPro" id="IPR022682">
    <property type="entry name" value="Calpain_domain_III"/>
</dbReference>
<dbReference type="InterPro" id="IPR033883">
    <property type="entry name" value="C2_III"/>
</dbReference>
<dbReference type="Gene3D" id="1.10.340.70">
    <property type="match status" value="1"/>
</dbReference>
<comment type="similarity">
    <text evidence="1">Belongs to the peptidase C48 family.</text>
</comment>
<dbReference type="GO" id="GO:0006508">
    <property type="term" value="P:proteolysis"/>
    <property type="evidence" value="ECO:0007669"/>
    <property type="project" value="UniProtKB-KW"/>
</dbReference>
<comment type="caution">
    <text evidence="19">The sequence shown here is derived from an EMBL/GenBank/DDBJ whole genome shotgun (WGS) entry which is preliminary data.</text>
</comment>
<evidence type="ECO:0000259" key="17">
    <source>
        <dbReference type="PROSITE" id="PS50994"/>
    </source>
</evidence>
<dbReference type="PANTHER" id="PTHR10183">
    <property type="entry name" value="CALPAIN"/>
    <property type="match status" value="1"/>
</dbReference>